<dbReference type="AlphaFoldDB" id="A0A0C3H1E2"/>
<organism evidence="1 2">
    <name type="scientific">Oidiodendron maius (strain Zn)</name>
    <dbReference type="NCBI Taxonomy" id="913774"/>
    <lineage>
        <taxon>Eukaryota</taxon>
        <taxon>Fungi</taxon>
        <taxon>Dikarya</taxon>
        <taxon>Ascomycota</taxon>
        <taxon>Pezizomycotina</taxon>
        <taxon>Leotiomycetes</taxon>
        <taxon>Leotiomycetes incertae sedis</taxon>
        <taxon>Myxotrichaceae</taxon>
        <taxon>Oidiodendron</taxon>
    </lineage>
</organism>
<accession>A0A0C3H1E2</accession>
<dbReference type="GO" id="GO:0043248">
    <property type="term" value="P:proteasome assembly"/>
    <property type="evidence" value="ECO:0007669"/>
    <property type="project" value="TreeGrafter"/>
</dbReference>
<evidence type="ECO:0000313" key="2">
    <source>
        <dbReference type="Proteomes" id="UP000054321"/>
    </source>
</evidence>
<dbReference type="InterPro" id="IPR038816">
    <property type="entry name" value="Stationary_phase_5"/>
</dbReference>
<reference evidence="1 2" key="1">
    <citation type="submission" date="2014-04" db="EMBL/GenBank/DDBJ databases">
        <authorList>
            <consortium name="DOE Joint Genome Institute"/>
            <person name="Kuo A."/>
            <person name="Martino E."/>
            <person name="Perotto S."/>
            <person name="Kohler A."/>
            <person name="Nagy L.G."/>
            <person name="Floudas D."/>
            <person name="Copeland A."/>
            <person name="Barry K.W."/>
            <person name="Cichocki N."/>
            <person name="Veneault-Fourrey C."/>
            <person name="LaButti K."/>
            <person name="Lindquist E.A."/>
            <person name="Lipzen A."/>
            <person name="Lundell T."/>
            <person name="Morin E."/>
            <person name="Murat C."/>
            <person name="Sun H."/>
            <person name="Tunlid A."/>
            <person name="Henrissat B."/>
            <person name="Grigoriev I.V."/>
            <person name="Hibbett D.S."/>
            <person name="Martin F."/>
            <person name="Nordberg H.P."/>
            <person name="Cantor M.N."/>
            <person name="Hua S.X."/>
        </authorList>
    </citation>
    <scope>NUCLEOTIDE SEQUENCE [LARGE SCALE GENOMIC DNA]</scope>
    <source>
        <strain evidence="1 2">Zn</strain>
    </source>
</reference>
<dbReference type="InParanoid" id="A0A0C3H1E2"/>
<evidence type="ECO:0000313" key="1">
    <source>
        <dbReference type="EMBL" id="KIN02011.1"/>
    </source>
</evidence>
<sequence>MSTSPGHAAKYSRASFPTSATSTAVSRLTTRTPFASTLRPNLTGGALPRTAGGYTLGGGRIGGARYFSHTPAGPAQVVHNVSAAVRAFWFSGQKAQFDGMAPSGEKRYRAVTSLQEETYRKMQSMSRNIPGSYIDFHINPTITALSPLGAAFGADTESCSPSLNTDGFLDVLSVDFSRALKDLAATMNDLKRLSSLGDLPITLELKSILRVRFPGCDASTVERLCDEVGVQRGVIHQDPEFGSSIGANVALIFPFAPTSEQILSSPGGTLRSQIDYDYEAVDAVNDNPWLDGYESMEYGSDTGSEYFAKPSELRDTSDYEGLEGIYRFLEECDNARRL</sequence>
<reference evidence="2" key="2">
    <citation type="submission" date="2015-01" db="EMBL/GenBank/DDBJ databases">
        <title>Evolutionary Origins and Diversification of the Mycorrhizal Mutualists.</title>
        <authorList>
            <consortium name="DOE Joint Genome Institute"/>
            <consortium name="Mycorrhizal Genomics Consortium"/>
            <person name="Kohler A."/>
            <person name="Kuo A."/>
            <person name="Nagy L.G."/>
            <person name="Floudas D."/>
            <person name="Copeland A."/>
            <person name="Barry K.W."/>
            <person name="Cichocki N."/>
            <person name="Veneault-Fourrey C."/>
            <person name="LaButti K."/>
            <person name="Lindquist E.A."/>
            <person name="Lipzen A."/>
            <person name="Lundell T."/>
            <person name="Morin E."/>
            <person name="Murat C."/>
            <person name="Riley R."/>
            <person name="Ohm R."/>
            <person name="Sun H."/>
            <person name="Tunlid A."/>
            <person name="Henrissat B."/>
            <person name="Grigoriev I.V."/>
            <person name="Hibbett D.S."/>
            <person name="Martin F."/>
        </authorList>
    </citation>
    <scope>NUCLEOTIDE SEQUENCE [LARGE SCALE GENOMIC DNA]</scope>
    <source>
        <strain evidence="2">Zn</strain>
    </source>
</reference>
<dbReference type="STRING" id="913774.A0A0C3H1E2"/>
<dbReference type="PANTHER" id="PTHR42342:SF1">
    <property type="entry name" value="STATIONARY PHASE PROTEIN 5"/>
    <property type="match status" value="1"/>
</dbReference>
<evidence type="ECO:0008006" key="3">
    <source>
        <dbReference type="Google" id="ProtNLM"/>
    </source>
</evidence>
<dbReference type="PANTHER" id="PTHR42342">
    <property type="entry name" value="STATIONARY PHASE PROTEIN 5"/>
    <property type="match status" value="1"/>
</dbReference>
<dbReference type="OrthoDB" id="5415241at2759"/>
<dbReference type="HOGENOM" id="CLU_035164_0_0_1"/>
<dbReference type="EMBL" id="KN832875">
    <property type="protein sequence ID" value="KIN02011.1"/>
    <property type="molecule type" value="Genomic_DNA"/>
</dbReference>
<proteinExistence type="predicted"/>
<name>A0A0C3H1E2_OIDMZ</name>
<dbReference type="GO" id="GO:0070628">
    <property type="term" value="F:proteasome binding"/>
    <property type="evidence" value="ECO:0007669"/>
    <property type="project" value="InterPro"/>
</dbReference>
<keyword evidence="2" id="KW-1185">Reference proteome</keyword>
<protein>
    <recommendedName>
        <fullName evidence="3">Casein kinase II beta 2 subunit</fullName>
    </recommendedName>
</protein>
<gene>
    <name evidence="1" type="ORF">OIDMADRAFT_18779</name>
</gene>
<dbReference type="Proteomes" id="UP000054321">
    <property type="component" value="Unassembled WGS sequence"/>
</dbReference>